<feature type="compositionally biased region" description="Basic and acidic residues" evidence="1">
    <location>
        <begin position="1111"/>
        <end position="1124"/>
    </location>
</feature>
<dbReference type="InterPro" id="IPR002999">
    <property type="entry name" value="Tudor"/>
</dbReference>
<protein>
    <submittedName>
        <fullName evidence="2">Uncharacterized protein</fullName>
    </submittedName>
</protein>
<evidence type="ECO:0000256" key="1">
    <source>
        <dbReference type="SAM" id="MobiDB-lite"/>
    </source>
</evidence>
<dbReference type="PANTHER" id="PTHR22948:SF72">
    <property type="entry name" value="TUDOR DOMAIN-CONTAINING PROTEIN"/>
    <property type="match status" value="1"/>
</dbReference>
<dbReference type="SMART" id="SM00333">
    <property type="entry name" value="TUDOR"/>
    <property type="match status" value="5"/>
</dbReference>
<feature type="compositionally biased region" description="Basic and acidic residues" evidence="1">
    <location>
        <begin position="1135"/>
        <end position="1148"/>
    </location>
</feature>
<feature type="region of interest" description="Disordered" evidence="1">
    <location>
        <begin position="1291"/>
        <end position="1316"/>
    </location>
</feature>
<proteinExistence type="predicted"/>
<dbReference type="PANTHER" id="PTHR22948">
    <property type="entry name" value="TUDOR DOMAIN CONTAINING PROTEIN"/>
    <property type="match status" value="1"/>
</dbReference>
<dbReference type="GO" id="GO:0005737">
    <property type="term" value="C:cytoplasm"/>
    <property type="evidence" value="ECO:0007669"/>
    <property type="project" value="UniProtKB-ARBA"/>
</dbReference>
<feature type="compositionally biased region" description="Basic and acidic residues" evidence="1">
    <location>
        <begin position="1028"/>
        <end position="1053"/>
    </location>
</feature>
<feature type="compositionally biased region" description="Basic and acidic residues" evidence="1">
    <location>
        <begin position="1231"/>
        <end position="1251"/>
    </location>
</feature>
<name>A0A7R8W919_9CRUS</name>
<dbReference type="CDD" id="cd20379">
    <property type="entry name" value="Tudor_dTUD-like"/>
    <property type="match status" value="1"/>
</dbReference>
<reference evidence="2" key="1">
    <citation type="submission" date="2020-11" db="EMBL/GenBank/DDBJ databases">
        <authorList>
            <person name="Tran Van P."/>
        </authorList>
    </citation>
    <scope>NUCLEOTIDE SEQUENCE</scope>
</reference>
<dbReference type="SUPFAM" id="SSF63748">
    <property type="entry name" value="Tudor/PWWP/MBT"/>
    <property type="match status" value="5"/>
</dbReference>
<gene>
    <name evidence="2" type="ORF">CTOB1V02_LOCUS5096</name>
</gene>
<feature type="region of interest" description="Disordered" evidence="1">
    <location>
        <begin position="1028"/>
        <end position="1074"/>
    </location>
</feature>
<feature type="region of interest" description="Disordered" evidence="1">
    <location>
        <begin position="1086"/>
        <end position="1251"/>
    </location>
</feature>
<feature type="compositionally biased region" description="Basic and acidic residues" evidence="1">
    <location>
        <begin position="1207"/>
        <end position="1220"/>
    </location>
</feature>
<dbReference type="Pfam" id="PF00567">
    <property type="entry name" value="TUDOR"/>
    <property type="match status" value="5"/>
</dbReference>
<dbReference type="Gene3D" id="2.30.30.140">
    <property type="match status" value="5"/>
</dbReference>
<sequence>MVDSARQKLIVRLETKDNEDIVESLSEGPKPIPFPAREPWTVGQTISVYGTHFDSPTQFFVQENYKQTQIEALSERVQQNYAPGKRPKVLKKPKIGDSCVAKFSQDGQFYRALVRTVNAGKVTDKKGSLGKIVQALKEKILEQEVNVKVIGCQRNKATVELYDINSKENILEVVMPKTPLPFPAQTPWKKGQKTSVYVAHSETPLLFYVQENSNLDTISNLSQALQVYYNDPKNCIVLQNPKVGDSCAVKFLDDGQFYRGMITKITGPSAMVFFPDYGNSQEIAKQELFFAAKHFMNLPYLSRPCRLANATETHLKRAEKFNDAVLDQEFQCETVDLDEYDVPLVKMLDVATEQDILNQLKPPLPEGTVTVFVTHVNSLQDFYVQKESDAEAIEAMNVAMEEFEKTEERISKPVLGEMYAGKYDVTGTWFRAKVVSVPEEEGESPIVLFVDFGNSEVCGDLQELTAELKEFPLYANMMKFPGVDAEFPGALERFQEFHADGELPLAVLYEEDGVTLKSLIDPESGVDILQDLTNKNLVSRSLPVSENPTPGTPLAVVVSHAEDPAEIWFQLSSSTEDLQAMAELMATKYVEDNPERHFADSTTLAPGRILAAKFSEDAAWYRAEVLQADPLKIRFLDHGNSEETTLKDLQILIDAELLSKPPLAFCGSLEGVHPPSSEGYPEGIIDAIFEAAPDELSDVVFKEDRKTFTSETMKSALLATGLVSSESAGEAVPVPESFKGSIHFVEHPHSFWIHRSDEQSKLKEVQKQLLDLFGDESTEPPRLATEEVTPQRLVLVSHSEDGASPAYFRAQVIKAEGETVSVRLIDYGNKVSASISGLFRLPKSLEQDPAPLAMHCRLDVQQPETEWPVETVEHLEALTNEEDMDITMVVSAEEVQGTVPVKIRRGDEYVVEEMIRQGILDPMIQAACTGSKEVVTEEVEAVTETAPVTVADEDQEEDVSCQAVSVTNEEVVTIEANEGVTSETKEDFTDAATNAVTNEAKQDVVDEVEVAVTDDQSHEAVTDYLKEGVKDEQKESTADEAKKDVADEAREGVTEVEETVANAAQEGVTDELRGDVAKEITDTVSDEAQEAVKDEEKDSATDGANEGVMTDEAKDGVTNEEKSVTEGANEGVTTDEAKDGVTNEEKSVTEGANEVDETDEAKDGVTNEEKSVTEGANEGVTADEAKDGGANEEKSVTEGANEGVTTDEAKDGVTNEEKSVTEGANEGVTTDEAKDGVTNEEKSVTDETKKPLTDEANKCVTDVVKAVISDVMDQSKQVGKEGVMDDVTKESEVVPEGKSSVKEADSVTPVSDGAERDVTPVSPWFLFLEER</sequence>
<evidence type="ECO:0000313" key="2">
    <source>
        <dbReference type="EMBL" id="CAD7227187.1"/>
    </source>
</evidence>
<feature type="compositionally biased region" description="Basic and acidic residues" evidence="1">
    <location>
        <begin position="1161"/>
        <end position="1172"/>
    </location>
</feature>
<accession>A0A7R8W919</accession>
<dbReference type="OrthoDB" id="10034606at2759"/>
<dbReference type="Gene3D" id="2.40.50.90">
    <property type="match status" value="3"/>
</dbReference>
<organism evidence="2">
    <name type="scientific">Cyprideis torosa</name>
    <dbReference type="NCBI Taxonomy" id="163714"/>
    <lineage>
        <taxon>Eukaryota</taxon>
        <taxon>Metazoa</taxon>
        <taxon>Ecdysozoa</taxon>
        <taxon>Arthropoda</taxon>
        <taxon>Crustacea</taxon>
        <taxon>Oligostraca</taxon>
        <taxon>Ostracoda</taxon>
        <taxon>Podocopa</taxon>
        <taxon>Podocopida</taxon>
        <taxon>Cytherocopina</taxon>
        <taxon>Cytheroidea</taxon>
        <taxon>Cytherideidae</taxon>
        <taxon>Cyprideis</taxon>
    </lineage>
</organism>
<feature type="compositionally biased region" description="Basic and acidic residues" evidence="1">
    <location>
        <begin position="1090"/>
        <end position="1100"/>
    </location>
</feature>
<feature type="compositionally biased region" description="Basic and acidic residues" evidence="1">
    <location>
        <begin position="1183"/>
        <end position="1196"/>
    </location>
</feature>
<dbReference type="EMBL" id="OB661061">
    <property type="protein sequence ID" value="CAD7227187.1"/>
    <property type="molecule type" value="Genomic_DNA"/>
</dbReference>
<dbReference type="InterPro" id="IPR035437">
    <property type="entry name" value="SNase_OB-fold_sf"/>
</dbReference>
<dbReference type="InterPro" id="IPR050621">
    <property type="entry name" value="Tudor_domain_containing"/>
</dbReference>
<dbReference type="PROSITE" id="PS50304">
    <property type="entry name" value="TUDOR"/>
    <property type="match status" value="4"/>
</dbReference>